<accession>A0ABP6I838</accession>
<keyword evidence="3" id="KW-0012">Acyltransferase</keyword>
<dbReference type="PROSITE" id="PS52004">
    <property type="entry name" value="KS3_2"/>
    <property type="match status" value="1"/>
</dbReference>
<dbReference type="PANTHER" id="PTHR11712">
    <property type="entry name" value="POLYKETIDE SYNTHASE-RELATED"/>
    <property type="match status" value="1"/>
</dbReference>
<sequence>MNAPVITGMAVVAPTGQSLDQHWSSVLAGRSGIRPIDRFDPASYPVRVAGQVENYVARGTMPSRFVRETDRFTQMGLSAAQAALQDAALDPAELPEYAVAVVTASSSGGTEFGQKEMERLYQHGPSWVSPYQSIAWFYAATSGQISIRHGTKGPAGVLCAEQAGGLDAVALARRLVRDEVKAAIVGGTDASLCPYGLTAQLTSGRLSTVNEPEHAYRPFDASAAGYVPGEGGAMLIVEPAAEAERRGARIHGTVLGHAAGFDPAPWTGRPSALRRTMERALDDAGIGPRDVDVVFADGMAVPADDADEARAIGEVFGGGGVPVTVPKALTGRLHAGGGGLDLVTALLAIRHGCVPHTAATTSVPGSYDLDLVLDEPRPHTVRHAMVLARGHGGFVSAVVLGA</sequence>
<proteinExistence type="inferred from homology"/>
<evidence type="ECO:0000256" key="2">
    <source>
        <dbReference type="ARBA" id="ARBA00022679"/>
    </source>
</evidence>
<reference evidence="7" key="1">
    <citation type="journal article" date="2019" name="Int. J. Syst. Evol. Microbiol.">
        <title>The Global Catalogue of Microorganisms (GCM) 10K type strain sequencing project: providing services to taxonomists for standard genome sequencing and annotation.</title>
        <authorList>
            <consortium name="The Broad Institute Genomics Platform"/>
            <consortium name="The Broad Institute Genome Sequencing Center for Infectious Disease"/>
            <person name="Wu L."/>
            <person name="Ma J."/>
        </authorList>
    </citation>
    <scope>NUCLEOTIDE SEQUENCE [LARGE SCALE GENOMIC DNA]</scope>
    <source>
        <strain evidence="7">JCM 6242</strain>
    </source>
</reference>
<name>A0ABP6I838_9ACTN</name>
<dbReference type="PANTHER" id="PTHR11712:SF322">
    <property type="entry name" value="POLYKETIDE BETA-KETOACYL SYNTHASE 2-RELATED"/>
    <property type="match status" value="1"/>
</dbReference>
<evidence type="ECO:0000256" key="4">
    <source>
        <dbReference type="RuleBase" id="RU003694"/>
    </source>
</evidence>
<dbReference type="Gene3D" id="3.40.47.10">
    <property type="match status" value="2"/>
</dbReference>
<dbReference type="Pfam" id="PF00109">
    <property type="entry name" value="ketoacyl-synt"/>
    <property type="match status" value="1"/>
</dbReference>
<dbReference type="InterPro" id="IPR000794">
    <property type="entry name" value="Beta-ketoacyl_synthase"/>
</dbReference>
<dbReference type="SUPFAM" id="SSF53901">
    <property type="entry name" value="Thiolase-like"/>
    <property type="match status" value="2"/>
</dbReference>
<dbReference type="SMART" id="SM00825">
    <property type="entry name" value="PKS_KS"/>
    <property type="match status" value="1"/>
</dbReference>
<evidence type="ECO:0000256" key="3">
    <source>
        <dbReference type="ARBA" id="ARBA00023315"/>
    </source>
</evidence>
<keyword evidence="2 4" id="KW-0808">Transferase</keyword>
<dbReference type="RefSeq" id="WP_344966922.1">
    <property type="nucleotide sequence ID" value="NZ_BAAAVI010000001.1"/>
</dbReference>
<dbReference type="EMBL" id="BAAAVI010000001">
    <property type="protein sequence ID" value="GAA2846306.1"/>
    <property type="molecule type" value="Genomic_DNA"/>
</dbReference>
<comment type="caution">
    <text evidence="6">The sequence shown here is derived from an EMBL/GenBank/DDBJ whole genome shotgun (WGS) entry which is preliminary data.</text>
</comment>
<dbReference type="Proteomes" id="UP001500831">
    <property type="component" value="Unassembled WGS sequence"/>
</dbReference>
<dbReference type="InterPro" id="IPR020841">
    <property type="entry name" value="PKS_Beta-ketoAc_synthase_dom"/>
</dbReference>
<gene>
    <name evidence="6" type="ORF">GCM10010517_02970</name>
</gene>
<keyword evidence="7" id="KW-1185">Reference proteome</keyword>
<feature type="domain" description="Ketosynthase family 3 (KS3)" evidence="5">
    <location>
        <begin position="1"/>
        <end position="402"/>
    </location>
</feature>
<evidence type="ECO:0000313" key="6">
    <source>
        <dbReference type="EMBL" id="GAA2846306.1"/>
    </source>
</evidence>
<comment type="similarity">
    <text evidence="1 4">Belongs to the thiolase-like superfamily. Beta-ketoacyl-ACP synthases family.</text>
</comment>
<evidence type="ECO:0000259" key="5">
    <source>
        <dbReference type="PROSITE" id="PS52004"/>
    </source>
</evidence>
<organism evidence="6 7">
    <name type="scientific">Streptosporangium fragile</name>
    <dbReference type="NCBI Taxonomy" id="46186"/>
    <lineage>
        <taxon>Bacteria</taxon>
        <taxon>Bacillati</taxon>
        <taxon>Actinomycetota</taxon>
        <taxon>Actinomycetes</taxon>
        <taxon>Streptosporangiales</taxon>
        <taxon>Streptosporangiaceae</taxon>
        <taxon>Streptosporangium</taxon>
    </lineage>
</organism>
<dbReference type="CDD" id="cd00832">
    <property type="entry name" value="CLF"/>
    <property type="match status" value="1"/>
</dbReference>
<dbReference type="Pfam" id="PF02801">
    <property type="entry name" value="Ketoacyl-synt_C"/>
    <property type="match status" value="1"/>
</dbReference>
<dbReference type="InterPro" id="IPR014030">
    <property type="entry name" value="Ketoacyl_synth_N"/>
</dbReference>
<evidence type="ECO:0000256" key="1">
    <source>
        <dbReference type="ARBA" id="ARBA00008467"/>
    </source>
</evidence>
<dbReference type="InterPro" id="IPR014031">
    <property type="entry name" value="Ketoacyl_synth_C"/>
</dbReference>
<evidence type="ECO:0000313" key="7">
    <source>
        <dbReference type="Proteomes" id="UP001500831"/>
    </source>
</evidence>
<dbReference type="InterPro" id="IPR016039">
    <property type="entry name" value="Thiolase-like"/>
</dbReference>
<protein>
    <submittedName>
        <fullName evidence="6">Ketosynthase chain-length factor</fullName>
    </submittedName>
</protein>